<organism evidence="2 3">
    <name type="scientific">Aldrovandia affinis</name>
    <dbReference type="NCBI Taxonomy" id="143900"/>
    <lineage>
        <taxon>Eukaryota</taxon>
        <taxon>Metazoa</taxon>
        <taxon>Chordata</taxon>
        <taxon>Craniata</taxon>
        <taxon>Vertebrata</taxon>
        <taxon>Euteleostomi</taxon>
        <taxon>Actinopterygii</taxon>
        <taxon>Neopterygii</taxon>
        <taxon>Teleostei</taxon>
        <taxon>Notacanthiformes</taxon>
        <taxon>Halosauridae</taxon>
        <taxon>Aldrovandia</taxon>
    </lineage>
</organism>
<dbReference type="Proteomes" id="UP001221898">
    <property type="component" value="Unassembled WGS sequence"/>
</dbReference>
<reference evidence="2" key="1">
    <citation type="journal article" date="2023" name="Science">
        <title>Genome structures resolve the early diversification of teleost fishes.</title>
        <authorList>
            <person name="Parey E."/>
            <person name="Louis A."/>
            <person name="Montfort J."/>
            <person name="Bouchez O."/>
            <person name="Roques C."/>
            <person name="Iampietro C."/>
            <person name="Lluch J."/>
            <person name="Castinel A."/>
            <person name="Donnadieu C."/>
            <person name="Desvignes T."/>
            <person name="Floi Bucao C."/>
            <person name="Jouanno E."/>
            <person name="Wen M."/>
            <person name="Mejri S."/>
            <person name="Dirks R."/>
            <person name="Jansen H."/>
            <person name="Henkel C."/>
            <person name="Chen W.J."/>
            <person name="Zahm M."/>
            <person name="Cabau C."/>
            <person name="Klopp C."/>
            <person name="Thompson A.W."/>
            <person name="Robinson-Rechavi M."/>
            <person name="Braasch I."/>
            <person name="Lecointre G."/>
            <person name="Bobe J."/>
            <person name="Postlethwait J.H."/>
            <person name="Berthelot C."/>
            <person name="Roest Crollius H."/>
            <person name="Guiguen Y."/>
        </authorList>
    </citation>
    <scope>NUCLEOTIDE SEQUENCE</scope>
    <source>
        <strain evidence="2">NC1722</strain>
    </source>
</reference>
<proteinExistence type="predicted"/>
<keyword evidence="3" id="KW-1185">Reference proteome</keyword>
<evidence type="ECO:0000313" key="2">
    <source>
        <dbReference type="EMBL" id="KAJ8410883.1"/>
    </source>
</evidence>
<accession>A0AAD7SYW1</accession>
<evidence type="ECO:0000256" key="1">
    <source>
        <dbReference type="SAM" id="MobiDB-lite"/>
    </source>
</evidence>
<name>A0AAD7SYW1_9TELE</name>
<gene>
    <name evidence="2" type="ORF">AAFF_G00188400</name>
</gene>
<comment type="caution">
    <text evidence="2">The sequence shown here is derived from an EMBL/GenBank/DDBJ whole genome shotgun (WGS) entry which is preliminary data.</text>
</comment>
<dbReference type="AlphaFoldDB" id="A0AAD7SYW1"/>
<sequence>MAMELQRLRGNVEKLRQQLEISVQQEELLRGDSIRLQTVCVCVFPGVISLPHHAAARSMAWRMLGNTRMMKLSWTVSTISNVARTSTRGTKVGEQALKGGKKWDRSGMSDNPTPSPPPPHRYQLPGILEPTAKQLGADRTYRLPYGTEPRSQI</sequence>
<protein>
    <submittedName>
        <fullName evidence="2">Uncharacterized protein</fullName>
    </submittedName>
</protein>
<feature type="region of interest" description="Disordered" evidence="1">
    <location>
        <begin position="86"/>
        <end position="153"/>
    </location>
</feature>
<evidence type="ECO:0000313" key="3">
    <source>
        <dbReference type="Proteomes" id="UP001221898"/>
    </source>
</evidence>
<dbReference type="EMBL" id="JAINUG010000025">
    <property type="protein sequence ID" value="KAJ8410883.1"/>
    <property type="molecule type" value="Genomic_DNA"/>
</dbReference>